<evidence type="ECO:0000256" key="3">
    <source>
        <dbReference type="ARBA" id="ARBA00022741"/>
    </source>
</evidence>
<dbReference type="GO" id="GO:0005524">
    <property type="term" value="F:ATP binding"/>
    <property type="evidence" value="ECO:0007669"/>
    <property type="project" value="UniProtKB-KW"/>
</dbReference>
<dbReference type="SMART" id="SM00382">
    <property type="entry name" value="AAA"/>
    <property type="match status" value="1"/>
</dbReference>
<dbReference type="SUPFAM" id="SSF52540">
    <property type="entry name" value="P-loop containing nucleoside triphosphate hydrolases"/>
    <property type="match status" value="1"/>
</dbReference>
<dbReference type="InterPro" id="IPR003593">
    <property type="entry name" value="AAA+_ATPase"/>
</dbReference>
<keyword evidence="4 7" id="KW-0067">ATP-binding</keyword>
<feature type="domain" description="ABC transporter" evidence="6">
    <location>
        <begin position="6"/>
        <end position="239"/>
    </location>
</feature>
<dbReference type="InterPro" id="IPR003439">
    <property type="entry name" value="ABC_transporter-like_ATP-bd"/>
</dbReference>
<dbReference type="PANTHER" id="PTHR42711:SF19">
    <property type="entry name" value="DOXORUBICIN RESISTANCE ATP-BINDING PROTEIN DRRA"/>
    <property type="match status" value="1"/>
</dbReference>
<keyword evidence="5" id="KW-0046">Antibiotic resistance</keyword>
<dbReference type="PANTHER" id="PTHR42711">
    <property type="entry name" value="ABC TRANSPORTER ATP-BINDING PROTEIN"/>
    <property type="match status" value="1"/>
</dbReference>
<keyword evidence="8" id="KW-1185">Reference proteome</keyword>
<evidence type="ECO:0000256" key="2">
    <source>
        <dbReference type="ARBA" id="ARBA00022448"/>
    </source>
</evidence>
<keyword evidence="3" id="KW-0547">Nucleotide-binding</keyword>
<reference evidence="7 8" key="1">
    <citation type="submission" date="2020-03" db="EMBL/GenBank/DDBJ databases">
        <title>Leucobacter sp. nov., isolated from beetles.</title>
        <authorList>
            <person name="Hyun D.-W."/>
            <person name="Bae J.-W."/>
        </authorList>
    </citation>
    <scope>NUCLEOTIDE SEQUENCE [LARGE SCALE GENOMIC DNA]</scope>
    <source>
        <strain evidence="7 8">HDW9A</strain>
    </source>
</reference>
<keyword evidence="2" id="KW-0813">Transport</keyword>
<dbReference type="Pfam" id="PF00005">
    <property type="entry name" value="ABC_tran"/>
    <property type="match status" value="1"/>
</dbReference>
<evidence type="ECO:0000256" key="5">
    <source>
        <dbReference type="ARBA" id="ARBA00023251"/>
    </source>
</evidence>
<dbReference type="PROSITE" id="PS50893">
    <property type="entry name" value="ABC_TRANSPORTER_2"/>
    <property type="match status" value="1"/>
</dbReference>
<dbReference type="InterPro" id="IPR027417">
    <property type="entry name" value="P-loop_NTPase"/>
</dbReference>
<dbReference type="Gene3D" id="3.40.50.300">
    <property type="entry name" value="P-loop containing nucleotide triphosphate hydrolases"/>
    <property type="match status" value="1"/>
</dbReference>
<evidence type="ECO:0000313" key="8">
    <source>
        <dbReference type="Proteomes" id="UP000503441"/>
    </source>
</evidence>
<gene>
    <name evidence="7" type="ORF">G7066_10320</name>
</gene>
<evidence type="ECO:0000259" key="6">
    <source>
        <dbReference type="PROSITE" id="PS50893"/>
    </source>
</evidence>
<organism evidence="7 8">
    <name type="scientific">Leucobacter coleopterorum</name>
    <dbReference type="NCBI Taxonomy" id="2714933"/>
    <lineage>
        <taxon>Bacteria</taxon>
        <taxon>Bacillati</taxon>
        <taxon>Actinomycetota</taxon>
        <taxon>Actinomycetes</taxon>
        <taxon>Micrococcales</taxon>
        <taxon>Microbacteriaceae</taxon>
        <taxon>Leucobacter</taxon>
    </lineage>
</organism>
<evidence type="ECO:0000256" key="1">
    <source>
        <dbReference type="ARBA" id="ARBA00004202"/>
    </source>
</evidence>
<dbReference type="Proteomes" id="UP000503441">
    <property type="component" value="Chromosome"/>
</dbReference>
<name>A0ABX6JY54_9MICO</name>
<evidence type="ECO:0000256" key="4">
    <source>
        <dbReference type="ARBA" id="ARBA00022840"/>
    </source>
</evidence>
<dbReference type="InterPro" id="IPR050763">
    <property type="entry name" value="ABC_transporter_ATP-binding"/>
</dbReference>
<proteinExistence type="predicted"/>
<protein>
    <submittedName>
        <fullName evidence="7">ABC transporter ATP-binding protein</fullName>
    </submittedName>
</protein>
<sequence>MHDPILSIRELCKRYPGKRGAIASAGVNLEVSAGEVVGLLGHNGAGKTSLVNQIVGLVKPDSGSITLSGVDAIANPSKARALSCVQAQANVPITGLTPARAISQVGRIRGLSRAAAEANTARLIDALDLSAWANVPAQKISGGVARLTAFAMAAVAPSKLVVLDEPTNDVDPVRRQLLWTQIRALADQGAAVLLVTHNVREAEHVVDRVAILDSGQVIREGSRSEVMADLEGHLTLEIDMIDRQPDWPGVVTPHRHHAMRWVGTAPSSTADELIRWAEATVKSGEAMRYGIAPVSLEDIYIGLVGAENTEAEGATA</sequence>
<accession>A0ABX6JY54</accession>
<evidence type="ECO:0000313" key="7">
    <source>
        <dbReference type="EMBL" id="QIM18886.1"/>
    </source>
</evidence>
<dbReference type="RefSeq" id="WP_166330910.1">
    <property type="nucleotide sequence ID" value="NZ_CP049933.1"/>
</dbReference>
<dbReference type="EMBL" id="CP049933">
    <property type="protein sequence ID" value="QIM18886.1"/>
    <property type="molecule type" value="Genomic_DNA"/>
</dbReference>
<comment type="subcellular location">
    <subcellularLocation>
        <location evidence="1">Cell membrane</location>
        <topology evidence="1">Peripheral membrane protein</topology>
    </subcellularLocation>
</comment>